<evidence type="ECO:0000313" key="2">
    <source>
        <dbReference type="Proteomes" id="UP001212841"/>
    </source>
</evidence>
<dbReference type="EMBL" id="JADGJD010001186">
    <property type="protein sequence ID" value="KAJ3046341.1"/>
    <property type="molecule type" value="Genomic_DNA"/>
</dbReference>
<organism evidence="1 2">
    <name type="scientific">Rhizophlyctis rosea</name>
    <dbReference type="NCBI Taxonomy" id="64517"/>
    <lineage>
        <taxon>Eukaryota</taxon>
        <taxon>Fungi</taxon>
        <taxon>Fungi incertae sedis</taxon>
        <taxon>Chytridiomycota</taxon>
        <taxon>Chytridiomycota incertae sedis</taxon>
        <taxon>Chytridiomycetes</taxon>
        <taxon>Rhizophlyctidales</taxon>
        <taxon>Rhizophlyctidaceae</taxon>
        <taxon>Rhizophlyctis</taxon>
    </lineage>
</organism>
<proteinExistence type="predicted"/>
<gene>
    <name evidence="1" type="ORF">HK097_000956</name>
</gene>
<dbReference type="Proteomes" id="UP001212841">
    <property type="component" value="Unassembled WGS sequence"/>
</dbReference>
<name>A0AAD5X1N2_9FUNG</name>
<accession>A0AAD5X1N2</accession>
<reference evidence="1" key="1">
    <citation type="submission" date="2020-05" db="EMBL/GenBank/DDBJ databases">
        <title>Phylogenomic resolution of chytrid fungi.</title>
        <authorList>
            <person name="Stajich J.E."/>
            <person name="Amses K."/>
            <person name="Simmons R."/>
            <person name="Seto K."/>
            <person name="Myers J."/>
            <person name="Bonds A."/>
            <person name="Quandt C.A."/>
            <person name="Barry K."/>
            <person name="Liu P."/>
            <person name="Grigoriev I."/>
            <person name="Longcore J.E."/>
            <person name="James T.Y."/>
        </authorList>
    </citation>
    <scope>NUCLEOTIDE SEQUENCE</scope>
    <source>
        <strain evidence="1">JEL0318</strain>
    </source>
</reference>
<dbReference type="AlphaFoldDB" id="A0AAD5X1N2"/>
<protein>
    <submittedName>
        <fullName evidence="1">Uncharacterized protein</fullName>
    </submittedName>
</protein>
<evidence type="ECO:0000313" key="1">
    <source>
        <dbReference type="EMBL" id="KAJ3046341.1"/>
    </source>
</evidence>
<keyword evidence="2" id="KW-1185">Reference proteome</keyword>
<sequence>MPLLAIPTTPTVMIRQDLRTGKALTGADFDAVTGYTKWPEPMNHPPKFPVRGVMTMHPKTGYVFSMLRRLASVEWCEGLEISAFLFCEGLPILRALLVEGKMKWEDVAEHRFHVVEILSTETRKRGKWAAATFNGLVGYVIGLSGKERSVVGVNFTIVTLTHDDF</sequence>
<comment type="caution">
    <text evidence="1">The sequence shown here is derived from an EMBL/GenBank/DDBJ whole genome shotgun (WGS) entry which is preliminary data.</text>
</comment>